<evidence type="ECO:0000256" key="7">
    <source>
        <dbReference type="SAM" id="SignalP"/>
    </source>
</evidence>
<evidence type="ECO:0000256" key="6">
    <source>
        <dbReference type="ARBA" id="ARBA00022833"/>
    </source>
</evidence>
<dbReference type="PATRIC" id="fig|45056.6.peg.1225"/>
<keyword evidence="5" id="KW-0378">Hydrolase</keyword>
<sequence>MKLFKIIPSLFFLFFSSTLAANVTDYFNSIKKDPNALYAFLKEMPKGGELHYHLAGSVYPEEILKISSRGNYCVTPATFVFTPAVEACPWITNKQLATDQNLFDQFVRTWSMKQFLPLTESREQHFFATFPKFITLIGDYQAKMIALTMERAANQNEFYLELITQPKEGFLPPFEKWSVTETTFKAKAAQLLNYPSFQEQIDKEVAQGKSLLHDAYNELNCSGSFKNKACDITIRFQYLILREQPLDSFFKQALLAFAVSAKSEEFVGINLVQREDGLISLRDYSKQMQILEFLHSTYPHVQISLHAGELAPTAVEPENLRFHITEAIFKGNAQRIGHGVSIAFENDAEKLITYMAKKPVAVEINLTSNQEILNIFGLKHPLHYYLTHHVPVVLSTDDEGILRTDLTREYAKAVTQQHLGYNDLKNISRNALTYSFLPGRSLWKNAAKNIVTSECTNLRSKSCDNFLQTNKKANLQWQLEIALQNFEKKFSHSISP</sequence>
<dbReference type="OrthoDB" id="105475at2"/>
<evidence type="ECO:0000259" key="8">
    <source>
        <dbReference type="Pfam" id="PF00962"/>
    </source>
</evidence>
<keyword evidence="7" id="KW-0732">Signal</keyword>
<keyword evidence="10" id="KW-1185">Reference proteome</keyword>
<proteinExistence type="inferred from homology"/>
<dbReference type="AlphaFoldDB" id="A0A0W0R665"/>
<dbReference type="RefSeq" id="WP_058462194.1">
    <property type="nucleotide sequence ID" value="NZ_CAAAHS010000007.1"/>
</dbReference>
<dbReference type="GO" id="GO:0006154">
    <property type="term" value="P:adenosine catabolic process"/>
    <property type="evidence" value="ECO:0007669"/>
    <property type="project" value="TreeGrafter"/>
</dbReference>
<keyword evidence="4" id="KW-0479">Metal-binding</keyword>
<comment type="caution">
    <text evidence="9">The sequence shown here is derived from an EMBL/GenBank/DDBJ whole genome shotgun (WGS) entry which is preliminary data.</text>
</comment>
<dbReference type="SUPFAM" id="SSF51556">
    <property type="entry name" value="Metallo-dependent hydrolases"/>
    <property type="match status" value="1"/>
</dbReference>
<dbReference type="EC" id="3.5.4.4" evidence="3"/>
<dbReference type="EMBL" id="LNKA01000001">
    <property type="protein sequence ID" value="KTC66525.1"/>
    <property type="molecule type" value="Genomic_DNA"/>
</dbReference>
<evidence type="ECO:0000313" key="9">
    <source>
        <dbReference type="EMBL" id="KTC66525.1"/>
    </source>
</evidence>
<name>A0A0W0R665_9GAMM</name>
<dbReference type="STRING" id="45056.Lade_1183"/>
<protein>
    <recommendedName>
        <fullName evidence="3">adenosine deaminase</fullName>
        <ecNumber evidence="3">3.5.4.4</ecNumber>
    </recommendedName>
</protein>
<dbReference type="GO" id="GO:0043103">
    <property type="term" value="P:hypoxanthine salvage"/>
    <property type="evidence" value="ECO:0007669"/>
    <property type="project" value="TreeGrafter"/>
</dbReference>
<gene>
    <name evidence="9" type="primary">add_1</name>
    <name evidence="9" type="ORF">Lade_1183</name>
</gene>
<dbReference type="InterPro" id="IPR006330">
    <property type="entry name" value="Ado/ade_deaminase"/>
</dbReference>
<evidence type="ECO:0000256" key="2">
    <source>
        <dbReference type="ARBA" id="ARBA00006676"/>
    </source>
</evidence>
<evidence type="ECO:0000256" key="1">
    <source>
        <dbReference type="ARBA" id="ARBA00001947"/>
    </source>
</evidence>
<dbReference type="PANTHER" id="PTHR11409:SF43">
    <property type="entry name" value="ADENOSINE DEAMINASE"/>
    <property type="match status" value="1"/>
</dbReference>
<dbReference type="GO" id="GO:0004000">
    <property type="term" value="F:adenosine deaminase activity"/>
    <property type="evidence" value="ECO:0007669"/>
    <property type="project" value="TreeGrafter"/>
</dbReference>
<evidence type="ECO:0000256" key="4">
    <source>
        <dbReference type="ARBA" id="ARBA00022723"/>
    </source>
</evidence>
<dbReference type="Pfam" id="PF00962">
    <property type="entry name" value="A_deaminase"/>
    <property type="match status" value="1"/>
</dbReference>
<keyword evidence="6" id="KW-0862">Zinc</keyword>
<dbReference type="GO" id="GO:0046872">
    <property type="term" value="F:metal ion binding"/>
    <property type="evidence" value="ECO:0007669"/>
    <property type="project" value="UniProtKB-KW"/>
</dbReference>
<feature type="signal peptide" evidence="7">
    <location>
        <begin position="1"/>
        <end position="20"/>
    </location>
</feature>
<comment type="cofactor">
    <cofactor evidence="1">
        <name>Zn(2+)</name>
        <dbReference type="ChEBI" id="CHEBI:29105"/>
    </cofactor>
</comment>
<organism evidence="9 10">
    <name type="scientific">Legionella adelaidensis</name>
    <dbReference type="NCBI Taxonomy" id="45056"/>
    <lineage>
        <taxon>Bacteria</taxon>
        <taxon>Pseudomonadati</taxon>
        <taxon>Pseudomonadota</taxon>
        <taxon>Gammaproteobacteria</taxon>
        <taxon>Legionellales</taxon>
        <taxon>Legionellaceae</taxon>
        <taxon>Legionella</taxon>
    </lineage>
</organism>
<dbReference type="GO" id="GO:0046103">
    <property type="term" value="P:inosine biosynthetic process"/>
    <property type="evidence" value="ECO:0007669"/>
    <property type="project" value="TreeGrafter"/>
</dbReference>
<dbReference type="Proteomes" id="UP000054859">
    <property type="component" value="Unassembled WGS sequence"/>
</dbReference>
<dbReference type="Gene3D" id="3.20.20.140">
    <property type="entry name" value="Metal-dependent hydrolases"/>
    <property type="match status" value="1"/>
</dbReference>
<evidence type="ECO:0000313" key="10">
    <source>
        <dbReference type="Proteomes" id="UP000054859"/>
    </source>
</evidence>
<reference evidence="9 10" key="1">
    <citation type="submission" date="2015-11" db="EMBL/GenBank/DDBJ databases">
        <title>Identification of large and diverse effector repertoires of 38 Legionella species.</title>
        <authorList>
            <person name="Burstein D."/>
            <person name="Amaro F."/>
            <person name="Zusman T."/>
            <person name="Lifshitz Z."/>
            <person name="Cohen O."/>
            <person name="Gilbert J.A."/>
            <person name="Pupko T."/>
            <person name="Shuman H.A."/>
            <person name="Segal G."/>
        </authorList>
    </citation>
    <scope>NUCLEOTIDE SEQUENCE [LARGE SCALE GENOMIC DNA]</scope>
    <source>
        <strain evidence="9 10">1762-AUS-E</strain>
    </source>
</reference>
<feature type="chain" id="PRO_5006910569" description="adenosine deaminase" evidence="7">
    <location>
        <begin position="21"/>
        <end position="496"/>
    </location>
</feature>
<comment type="similarity">
    <text evidence="2">Belongs to the metallo-dependent hydrolases superfamily. Adenosine and AMP deaminases family.</text>
</comment>
<evidence type="ECO:0000256" key="3">
    <source>
        <dbReference type="ARBA" id="ARBA00012784"/>
    </source>
</evidence>
<dbReference type="InterPro" id="IPR032466">
    <property type="entry name" value="Metal_Hydrolase"/>
</dbReference>
<dbReference type="PANTHER" id="PTHR11409">
    <property type="entry name" value="ADENOSINE DEAMINASE"/>
    <property type="match status" value="1"/>
</dbReference>
<dbReference type="GO" id="GO:0005829">
    <property type="term" value="C:cytosol"/>
    <property type="evidence" value="ECO:0007669"/>
    <property type="project" value="TreeGrafter"/>
</dbReference>
<feature type="domain" description="Adenosine deaminase" evidence="8">
    <location>
        <begin position="228"/>
        <end position="439"/>
    </location>
</feature>
<accession>A0A0W0R665</accession>
<evidence type="ECO:0000256" key="5">
    <source>
        <dbReference type="ARBA" id="ARBA00022801"/>
    </source>
</evidence>
<dbReference type="InterPro" id="IPR001365">
    <property type="entry name" value="A_deaminase_dom"/>
</dbReference>